<dbReference type="RefSeq" id="WP_108977281.1">
    <property type="nucleotide sequence ID" value="NZ_BFBB01000008.1"/>
</dbReference>
<gene>
    <name evidence="6" type="ORF">LPTSP4_25400</name>
</gene>
<dbReference type="GO" id="GO:0004476">
    <property type="term" value="F:mannose-6-phosphate isomerase activity"/>
    <property type="evidence" value="ECO:0007669"/>
    <property type="project" value="InterPro"/>
</dbReference>
<comment type="caution">
    <text evidence="6">The sequence shown here is derived from an EMBL/GenBank/DDBJ whole genome shotgun (WGS) entry which is preliminary data.</text>
</comment>
<feature type="domain" description="Phosphomannose isomerase type I catalytic" evidence="5">
    <location>
        <begin position="7"/>
        <end position="108"/>
    </location>
</feature>
<keyword evidence="7" id="KW-1185">Reference proteome</keyword>
<dbReference type="Pfam" id="PF20511">
    <property type="entry name" value="PMI_typeI_cat"/>
    <property type="match status" value="1"/>
</dbReference>
<dbReference type="GO" id="GO:0008270">
    <property type="term" value="F:zinc ion binding"/>
    <property type="evidence" value="ECO:0007669"/>
    <property type="project" value="InterPro"/>
</dbReference>
<feature type="active site" evidence="4">
    <location>
        <position position="196"/>
    </location>
</feature>
<dbReference type="PANTHER" id="PTHR42742">
    <property type="entry name" value="TRANSCRIPTIONAL REPRESSOR MPRA"/>
    <property type="match status" value="1"/>
</dbReference>
<feature type="binding site" evidence="3">
    <location>
        <position position="118"/>
    </location>
    <ligand>
        <name>Zn(2+)</name>
        <dbReference type="ChEBI" id="CHEBI:29105"/>
    </ligand>
</feature>
<proteinExistence type="predicted"/>
<dbReference type="SUPFAM" id="SSF51182">
    <property type="entry name" value="RmlC-like cupins"/>
    <property type="match status" value="1"/>
</dbReference>
<keyword evidence="1 3" id="KW-0479">Metal-binding</keyword>
<dbReference type="Proteomes" id="UP000245133">
    <property type="component" value="Unassembled WGS sequence"/>
</dbReference>
<name>A0A2P2E2D0_9LEPT</name>
<dbReference type="InterPro" id="IPR014628">
    <property type="entry name" value="Man6P_isomerase_Firm_short"/>
</dbReference>
<dbReference type="CDD" id="cd07010">
    <property type="entry name" value="cupin_PMI_type_I_N_bac"/>
    <property type="match status" value="1"/>
</dbReference>
<comment type="cofactor">
    <cofactor evidence="3">
        <name>Zn(2+)</name>
        <dbReference type="ChEBI" id="CHEBI:29105"/>
    </cofactor>
    <text evidence="3">Binds 1 zinc ion per subunit.</text>
</comment>
<evidence type="ECO:0000256" key="3">
    <source>
        <dbReference type="PIRSR" id="PIRSR036894-1"/>
    </source>
</evidence>
<dbReference type="InterPro" id="IPR011051">
    <property type="entry name" value="RmlC_Cupin_sf"/>
</dbReference>
<evidence type="ECO:0000259" key="5">
    <source>
        <dbReference type="Pfam" id="PF20511"/>
    </source>
</evidence>
<organism evidence="6 7">
    <name type="scientific">Leptospira ryugenii</name>
    <dbReference type="NCBI Taxonomy" id="1917863"/>
    <lineage>
        <taxon>Bacteria</taxon>
        <taxon>Pseudomonadati</taxon>
        <taxon>Spirochaetota</taxon>
        <taxon>Spirochaetia</taxon>
        <taxon>Leptospirales</taxon>
        <taxon>Leptospiraceae</taxon>
        <taxon>Leptospira</taxon>
    </lineage>
</organism>
<dbReference type="InterPro" id="IPR051804">
    <property type="entry name" value="Carb_Metab_Reg_Kinase/Isom"/>
</dbReference>
<dbReference type="GO" id="GO:0005975">
    <property type="term" value="P:carbohydrate metabolic process"/>
    <property type="evidence" value="ECO:0007669"/>
    <property type="project" value="InterPro"/>
</dbReference>
<dbReference type="Gene3D" id="2.60.120.10">
    <property type="entry name" value="Jelly Rolls"/>
    <property type="match status" value="1"/>
</dbReference>
<evidence type="ECO:0000256" key="2">
    <source>
        <dbReference type="ARBA" id="ARBA00022833"/>
    </source>
</evidence>
<feature type="binding site" evidence="3">
    <location>
        <position position="176"/>
    </location>
    <ligand>
        <name>Zn(2+)</name>
        <dbReference type="ChEBI" id="CHEBI:29105"/>
    </ligand>
</feature>
<sequence length="336" mass="37744">MSSFPSLLRFIPIYKEKIWGGRRLQASLKRNIPAGKIGESWELSDYGDDQSRISNADSISFNALYKQFPKEVLGATFIDKPFPLLVKIIDANDKLSVQVHPDDAYAETYDPSSSGKKECWMVLSAEPGAELVVGFSRTLERNEYESLVLQNNGEEPLRRWKVKAGDVFLLEPGTIHAIGAGVLLLEVQQSSDSTYRVYDYGRLGDDGKPRSLHLKKALDVLNFSQSDSSEKQIAKLISFSPWKRSVFTSNDKFRLESWEFPQAQFLCLRPLSNPVSFGIVYVKSGALIKVDTGERFQAGDTFLITAKAFENEEILLTEPKTELAFMGSGTDFVNWD</sequence>
<evidence type="ECO:0000256" key="4">
    <source>
        <dbReference type="PIRSR" id="PIRSR036894-2"/>
    </source>
</evidence>
<dbReference type="AlphaFoldDB" id="A0A2P2E2D0"/>
<keyword evidence="2 3" id="KW-0862">Zinc</keyword>
<evidence type="ECO:0000313" key="6">
    <source>
        <dbReference type="EMBL" id="GBF51009.1"/>
    </source>
</evidence>
<reference evidence="6 7" key="1">
    <citation type="submission" date="2018-02" db="EMBL/GenBank/DDBJ databases">
        <title>Novel Leptospira species isolated from soil and water in Japan.</title>
        <authorList>
            <person name="Nakao R."/>
            <person name="Masuzawa T."/>
        </authorList>
    </citation>
    <scope>NUCLEOTIDE SEQUENCE [LARGE SCALE GENOMIC DNA]</scope>
    <source>
        <strain evidence="6 7">YH101</strain>
    </source>
</reference>
<dbReference type="InterPro" id="IPR046457">
    <property type="entry name" value="PMI_typeI_cat"/>
</dbReference>
<evidence type="ECO:0000256" key="1">
    <source>
        <dbReference type="ARBA" id="ARBA00022723"/>
    </source>
</evidence>
<evidence type="ECO:0000313" key="7">
    <source>
        <dbReference type="Proteomes" id="UP000245133"/>
    </source>
</evidence>
<dbReference type="PIRSF" id="PIRSF036894">
    <property type="entry name" value="PMI_Firm_short"/>
    <property type="match status" value="1"/>
</dbReference>
<feature type="binding site" evidence="3">
    <location>
        <position position="100"/>
    </location>
    <ligand>
        <name>Zn(2+)</name>
        <dbReference type="ChEBI" id="CHEBI:29105"/>
    </ligand>
</feature>
<dbReference type="OrthoDB" id="9808275at2"/>
<dbReference type="EMBL" id="BFBB01000008">
    <property type="protein sequence ID" value="GBF51009.1"/>
    <property type="molecule type" value="Genomic_DNA"/>
</dbReference>
<dbReference type="PANTHER" id="PTHR42742:SF3">
    <property type="entry name" value="FRUCTOKINASE"/>
    <property type="match status" value="1"/>
</dbReference>
<keyword evidence="6" id="KW-0413">Isomerase</keyword>
<dbReference type="InterPro" id="IPR014710">
    <property type="entry name" value="RmlC-like_jellyroll"/>
</dbReference>
<accession>A0A2P2E2D0</accession>
<protein>
    <submittedName>
        <fullName evidence="6">Putative phosphomannose isomerase type I</fullName>
    </submittedName>
</protein>